<accession>A0A8S5QQ11</accession>
<proteinExistence type="predicted"/>
<evidence type="ECO:0000313" key="2">
    <source>
        <dbReference type="EMBL" id="DAE21318.1"/>
    </source>
</evidence>
<sequence>MPEPVKPNSFLQAPGAPQRRPGAFYTHNGSNLLVVWADNRKVNQ</sequence>
<dbReference type="EMBL" id="BK015711">
    <property type="protein sequence ID" value="DAE21318.1"/>
    <property type="molecule type" value="Genomic_DNA"/>
</dbReference>
<name>A0A8S5QQ11_9CAUD</name>
<evidence type="ECO:0000256" key="1">
    <source>
        <dbReference type="SAM" id="MobiDB-lite"/>
    </source>
</evidence>
<protein>
    <submittedName>
        <fullName evidence="2">Uncharacterized protein</fullName>
    </submittedName>
</protein>
<reference evidence="2" key="1">
    <citation type="journal article" date="2021" name="Proc. Natl. Acad. Sci. U.S.A.">
        <title>A Catalog of Tens of Thousands of Viruses from Human Metagenomes Reveals Hidden Associations with Chronic Diseases.</title>
        <authorList>
            <person name="Tisza M.J."/>
            <person name="Buck C.B."/>
        </authorList>
    </citation>
    <scope>NUCLEOTIDE SEQUENCE</scope>
    <source>
        <strain evidence="2">CtE6L85</strain>
    </source>
</reference>
<feature type="region of interest" description="Disordered" evidence="1">
    <location>
        <begin position="1"/>
        <end position="23"/>
    </location>
</feature>
<organism evidence="2">
    <name type="scientific">Siphoviridae sp. ctE6L85</name>
    <dbReference type="NCBI Taxonomy" id="2826202"/>
    <lineage>
        <taxon>Viruses</taxon>
        <taxon>Duplodnaviria</taxon>
        <taxon>Heunggongvirae</taxon>
        <taxon>Uroviricota</taxon>
        <taxon>Caudoviricetes</taxon>
    </lineage>
</organism>